<evidence type="ECO:0000256" key="1">
    <source>
        <dbReference type="ARBA" id="ARBA00007274"/>
    </source>
</evidence>
<sequence>VFLSAFRAEPDLCTSVASDILRFKEVDPAARGGQGLLGVYLFYKGVHALACARVAGHYWRRRGEAGKLIARLLQSEGSDIAARHAQPRTAGITIDHATGVVIGETSVVGDNVYLMHDVTLGATGTGNAHDRHPKIGAGAFLGAKSTVLGNIHVGEGATIAASALVNKPVPPGYTAVGVPARLL</sequence>
<dbReference type="GeneID" id="17267435"/>
<dbReference type="InterPro" id="IPR011004">
    <property type="entry name" value="Trimer_LpxA-like_sf"/>
</dbReference>
<dbReference type="Pfam" id="PF00132">
    <property type="entry name" value="Hexapep"/>
    <property type="match status" value="1"/>
</dbReference>
<comment type="similarity">
    <text evidence="1">Belongs to the transferase hexapeptide repeat family.</text>
</comment>
<dbReference type="EC" id="2.3.1.30" evidence="2"/>
<evidence type="ECO:0000256" key="4">
    <source>
        <dbReference type="ARBA" id="ARBA00022679"/>
    </source>
</evidence>
<dbReference type="GO" id="GO:0006535">
    <property type="term" value="P:cysteine biosynthetic process from serine"/>
    <property type="evidence" value="ECO:0007669"/>
    <property type="project" value="InterPro"/>
</dbReference>
<dbReference type="Proteomes" id="UP000013827">
    <property type="component" value="Unassembled WGS sequence"/>
</dbReference>
<keyword evidence="4" id="KW-0808">Transferase</keyword>
<dbReference type="InterPro" id="IPR045304">
    <property type="entry name" value="LbH_SAT"/>
</dbReference>
<proteinExistence type="inferred from homology"/>
<dbReference type="AlphaFoldDB" id="A0A0D3KTT1"/>
<dbReference type="Gene3D" id="2.160.10.10">
    <property type="entry name" value="Hexapeptide repeat proteins"/>
    <property type="match status" value="1"/>
</dbReference>
<dbReference type="CDD" id="cd03354">
    <property type="entry name" value="LbH_SAT"/>
    <property type="match status" value="1"/>
</dbReference>
<evidence type="ECO:0000256" key="2">
    <source>
        <dbReference type="ARBA" id="ARBA00013266"/>
    </source>
</evidence>
<dbReference type="GeneID" id="17284436"/>
<reference evidence="6" key="2">
    <citation type="submission" date="2024-10" db="UniProtKB">
        <authorList>
            <consortium name="EnsemblProtists"/>
        </authorList>
    </citation>
    <scope>IDENTIFICATION</scope>
</reference>
<dbReference type="PaxDb" id="2903-EOD21890"/>
<evidence type="ECO:0000313" key="7">
    <source>
        <dbReference type="Proteomes" id="UP000013827"/>
    </source>
</evidence>
<dbReference type="InterPro" id="IPR005881">
    <property type="entry name" value="Ser_O-AcTrfase"/>
</dbReference>
<organism evidence="6 7">
    <name type="scientific">Emiliania huxleyi (strain CCMP1516)</name>
    <dbReference type="NCBI Taxonomy" id="280463"/>
    <lineage>
        <taxon>Eukaryota</taxon>
        <taxon>Haptista</taxon>
        <taxon>Haptophyta</taxon>
        <taxon>Prymnesiophyceae</taxon>
        <taxon>Isochrysidales</taxon>
        <taxon>Noelaerhabdaceae</taxon>
        <taxon>Emiliania</taxon>
    </lineage>
</organism>
<dbReference type="KEGG" id="ehx:EMIHUDRAFT_55105"/>
<dbReference type="STRING" id="2903.R1FU04"/>
<dbReference type="EnsemblProtists" id="EOD21890">
    <property type="protein sequence ID" value="EOD21890"/>
    <property type="gene ID" value="EMIHUDRAFT_55105"/>
</dbReference>
<evidence type="ECO:0000256" key="5">
    <source>
        <dbReference type="ARBA" id="ARBA00023315"/>
    </source>
</evidence>
<dbReference type="GO" id="GO:0009001">
    <property type="term" value="F:serine O-acetyltransferase activity"/>
    <property type="evidence" value="ECO:0007669"/>
    <property type="project" value="UniProtKB-EC"/>
</dbReference>
<dbReference type="PANTHER" id="PTHR42811">
    <property type="entry name" value="SERINE ACETYLTRANSFERASE"/>
    <property type="match status" value="1"/>
</dbReference>
<dbReference type="EnsemblProtists" id="EOD39166">
    <property type="protein sequence ID" value="EOD39166"/>
    <property type="gene ID" value="EMIHUDRAFT_55103"/>
</dbReference>
<keyword evidence="7" id="KW-1185">Reference proteome</keyword>
<dbReference type="RefSeq" id="XP_005774319.1">
    <property type="nucleotide sequence ID" value="XM_005774262.1"/>
</dbReference>
<dbReference type="HOGENOM" id="CLU_051638_10_2_1"/>
<dbReference type="PROSITE" id="PS00101">
    <property type="entry name" value="HEXAPEP_TRANSFERASES"/>
    <property type="match status" value="1"/>
</dbReference>
<dbReference type="InterPro" id="IPR042122">
    <property type="entry name" value="Ser_AcTrfase_N_sf"/>
</dbReference>
<dbReference type="RefSeq" id="XP_005791595.1">
    <property type="nucleotide sequence ID" value="XM_005791538.1"/>
</dbReference>
<dbReference type="GO" id="GO:0005737">
    <property type="term" value="C:cytoplasm"/>
    <property type="evidence" value="ECO:0007669"/>
    <property type="project" value="InterPro"/>
</dbReference>
<evidence type="ECO:0000313" key="6">
    <source>
        <dbReference type="EnsemblProtists" id="EOD39166"/>
    </source>
</evidence>
<dbReference type="Gene3D" id="1.10.3130.10">
    <property type="entry name" value="serine acetyltransferase, domain 1"/>
    <property type="match status" value="1"/>
</dbReference>
<dbReference type="PIRSF" id="PIRSF000441">
    <property type="entry name" value="CysE"/>
    <property type="match status" value="1"/>
</dbReference>
<dbReference type="SUPFAM" id="SSF51161">
    <property type="entry name" value="Trimeric LpxA-like enzymes"/>
    <property type="match status" value="1"/>
</dbReference>
<dbReference type="InterPro" id="IPR001451">
    <property type="entry name" value="Hexapep"/>
</dbReference>
<reference evidence="7" key="1">
    <citation type="journal article" date="2013" name="Nature">
        <title>Pan genome of the phytoplankton Emiliania underpins its global distribution.</title>
        <authorList>
            <person name="Read B.A."/>
            <person name="Kegel J."/>
            <person name="Klute M.J."/>
            <person name="Kuo A."/>
            <person name="Lefebvre S.C."/>
            <person name="Maumus F."/>
            <person name="Mayer C."/>
            <person name="Miller J."/>
            <person name="Monier A."/>
            <person name="Salamov A."/>
            <person name="Young J."/>
            <person name="Aguilar M."/>
            <person name="Claverie J.M."/>
            <person name="Frickenhaus S."/>
            <person name="Gonzalez K."/>
            <person name="Herman E.K."/>
            <person name="Lin Y.C."/>
            <person name="Napier J."/>
            <person name="Ogata H."/>
            <person name="Sarno A.F."/>
            <person name="Shmutz J."/>
            <person name="Schroeder D."/>
            <person name="de Vargas C."/>
            <person name="Verret F."/>
            <person name="von Dassow P."/>
            <person name="Valentin K."/>
            <person name="Van de Peer Y."/>
            <person name="Wheeler G."/>
            <person name="Dacks J.B."/>
            <person name="Delwiche C.F."/>
            <person name="Dyhrman S.T."/>
            <person name="Glockner G."/>
            <person name="John U."/>
            <person name="Richards T."/>
            <person name="Worden A.Z."/>
            <person name="Zhang X."/>
            <person name="Grigoriev I.V."/>
            <person name="Allen A.E."/>
            <person name="Bidle K."/>
            <person name="Borodovsky M."/>
            <person name="Bowler C."/>
            <person name="Brownlee C."/>
            <person name="Cock J.M."/>
            <person name="Elias M."/>
            <person name="Gladyshev V.N."/>
            <person name="Groth M."/>
            <person name="Guda C."/>
            <person name="Hadaegh A."/>
            <person name="Iglesias-Rodriguez M.D."/>
            <person name="Jenkins J."/>
            <person name="Jones B.M."/>
            <person name="Lawson T."/>
            <person name="Leese F."/>
            <person name="Lindquist E."/>
            <person name="Lobanov A."/>
            <person name="Lomsadze A."/>
            <person name="Malik S.B."/>
            <person name="Marsh M.E."/>
            <person name="Mackinder L."/>
            <person name="Mock T."/>
            <person name="Mueller-Roeber B."/>
            <person name="Pagarete A."/>
            <person name="Parker M."/>
            <person name="Probert I."/>
            <person name="Quesneville H."/>
            <person name="Raines C."/>
            <person name="Rensing S.A."/>
            <person name="Riano-Pachon D.M."/>
            <person name="Richier S."/>
            <person name="Rokitta S."/>
            <person name="Shiraiwa Y."/>
            <person name="Soanes D.M."/>
            <person name="van der Giezen M."/>
            <person name="Wahlund T.M."/>
            <person name="Williams B."/>
            <person name="Wilson W."/>
            <person name="Wolfe G."/>
            <person name="Wurch L.L."/>
        </authorList>
    </citation>
    <scope>NUCLEOTIDE SEQUENCE</scope>
</reference>
<name>A0A0D3KTT1_EMIH1</name>
<evidence type="ECO:0000256" key="3">
    <source>
        <dbReference type="ARBA" id="ARBA00022605"/>
    </source>
</evidence>
<protein>
    <recommendedName>
        <fullName evidence="2">serine O-acetyltransferase</fullName>
        <ecNumber evidence="2">2.3.1.30</ecNumber>
    </recommendedName>
</protein>
<dbReference type="KEGG" id="ehx:EMIHUDRAFT_55103"/>
<dbReference type="InterPro" id="IPR018357">
    <property type="entry name" value="Hexapep_transf_CS"/>
</dbReference>
<dbReference type="eggNOG" id="KOG4750">
    <property type="taxonomic scope" value="Eukaryota"/>
</dbReference>
<accession>A0A0D3KTT1</accession>
<keyword evidence="5" id="KW-0012">Acyltransferase</keyword>
<dbReference type="OMA" id="YKGAKRH"/>
<keyword evidence="3" id="KW-0028">Amino-acid biosynthesis</keyword>